<evidence type="ECO:0000313" key="4">
    <source>
        <dbReference type="EMBL" id="RIX59219.1"/>
    </source>
</evidence>
<keyword evidence="1" id="KW-0433">Leucine-rich repeat</keyword>
<dbReference type="OrthoDB" id="2680104at2"/>
<evidence type="ECO:0000256" key="1">
    <source>
        <dbReference type="ARBA" id="ARBA00022614"/>
    </source>
</evidence>
<evidence type="ECO:0000313" key="5">
    <source>
        <dbReference type="Proteomes" id="UP000266482"/>
    </source>
</evidence>
<dbReference type="EMBL" id="QXQA01000002">
    <property type="protein sequence ID" value="RIX59219.1"/>
    <property type="molecule type" value="Genomic_DNA"/>
</dbReference>
<dbReference type="RefSeq" id="WP_119598051.1">
    <property type="nucleotide sequence ID" value="NZ_QXQA01000002.1"/>
</dbReference>
<feature type="domain" description="Copper amine oxidase-like N-terminal" evidence="3">
    <location>
        <begin position="306"/>
        <end position="410"/>
    </location>
</feature>
<dbReference type="InterPro" id="IPR012854">
    <property type="entry name" value="Cu_amine_oxidase-like_N"/>
</dbReference>
<dbReference type="SUPFAM" id="SSF55383">
    <property type="entry name" value="Copper amine oxidase, domain N"/>
    <property type="match status" value="1"/>
</dbReference>
<dbReference type="Proteomes" id="UP000266482">
    <property type="component" value="Unassembled WGS sequence"/>
</dbReference>
<comment type="caution">
    <text evidence="4">The sequence shown here is derived from an EMBL/GenBank/DDBJ whole genome shotgun (WGS) entry which is preliminary data.</text>
</comment>
<dbReference type="PROSITE" id="PS51450">
    <property type="entry name" value="LRR"/>
    <property type="match status" value="4"/>
</dbReference>
<protein>
    <recommendedName>
        <fullName evidence="3">Copper amine oxidase-like N-terminal domain-containing protein</fullName>
    </recommendedName>
</protein>
<name>A0A3A1VE86_9BACL</name>
<organism evidence="4 5">
    <name type="scientific">Paenibacillus nanensis</name>
    <dbReference type="NCBI Taxonomy" id="393251"/>
    <lineage>
        <taxon>Bacteria</taxon>
        <taxon>Bacillati</taxon>
        <taxon>Bacillota</taxon>
        <taxon>Bacilli</taxon>
        <taxon>Bacillales</taxon>
        <taxon>Paenibacillaceae</taxon>
        <taxon>Paenibacillus</taxon>
    </lineage>
</organism>
<gene>
    <name evidence="4" type="ORF">D3P08_03425</name>
</gene>
<dbReference type="InterPro" id="IPR001611">
    <property type="entry name" value="Leu-rich_rpt"/>
</dbReference>
<dbReference type="Pfam" id="PF12799">
    <property type="entry name" value="LRR_4"/>
    <property type="match status" value="2"/>
</dbReference>
<reference evidence="4 5" key="1">
    <citation type="submission" date="2018-09" db="EMBL/GenBank/DDBJ databases">
        <title>Paenibacillus aracenensis nov. sp. isolated from a cave in southern Spain.</title>
        <authorList>
            <person name="Jurado V."/>
            <person name="Gutierrez-Patricio S."/>
            <person name="Gonzalez-Pimentel J.L."/>
            <person name="Miller A.Z."/>
            <person name="Laiz L."/>
            <person name="Saiz-Jimenez C."/>
        </authorList>
    </citation>
    <scope>NUCLEOTIDE SEQUENCE [LARGE SCALE GENOMIC DNA]</scope>
    <source>
        <strain evidence="4 5">DSM 22867</strain>
    </source>
</reference>
<evidence type="ECO:0000256" key="2">
    <source>
        <dbReference type="ARBA" id="ARBA00022737"/>
    </source>
</evidence>
<evidence type="ECO:0000259" key="3">
    <source>
        <dbReference type="Pfam" id="PF07833"/>
    </source>
</evidence>
<dbReference type="Gene3D" id="3.80.10.10">
    <property type="entry name" value="Ribonuclease Inhibitor"/>
    <property type="match status" value="1"/>
</dbReference>
<sequence length="415" mass="47138">MVCLVKSRLAWLVNILMIVFLCSLFAAETEIHAKKSSVYFESTKLERIVRSALQKPEGAITPEDMAKLNAVAGYGVTSMKGLEYAVNLKELRMMNGEISDLSPISGLRQLQNIALNDNNISDLSPLRDLANVEHLDLSLNKITDLEPLQSMETLRTLKLSVNFITNPMPLNALRKLESLELNDNFIPDFSGLHDLTRLEYLDVTGNLITDLSPFRHLEALYSLDVTNNKVKDLTPVRELKLLAIEISNTDITDLSPLEEMSTLKVIYGVNTLRLNERSQAFIKRFVATEGNAVFPDSSYSSPKVFINQEVQQFPVRPVQYNGRVMVPLRGLLEWIGAEFEWDGKAKQVILSYKGSKIILTIDSDEMFINGKRQRIDAKPYIEDGYTMVPIRFIVESFGFHLDWDSKRRWVMLTTE</sequence>
<dbReference type="Pfam" id="PF07833">
    <property type="entry name" value="Cu_amine_oxidN1"/>
    <property type="match status" value="1"/>
</dbReference>
<dbReference type="InterPro" id="IPR025875">
    <property type="entry name" value="Leu-rich_rpt_4"/>
</dbReference>
<accession>A0A3A1VE86</accession>
<proteinExistence type="predicted"/>
<dbReference type="InterPro" id="IPR036582">
    <property type="entry name" value="Mao_N_sf"/>
</dbReference>
<dbReference type="SMART" id="SM00365">
    <property type="entry name" value="LRR_SD22"/>
    <property type="match status" value="4"/>
</dbReference>
<keyword evidence="5" id="KW-1185">Reference proteome</keyword>
<dbReference type="Gene3D" id="3.30.457.10">
    <property type="entry name" value="Copper amine oxidase-like, N-terminal domain"/>
    <property type="match status" value="1"/>
</dbReference>
<dbReference type="InterPro" id="IPR032675">
    <property type="entry name" value="LRR_dom_sf"/>
</dbReference>
<dbReference type="SUPFAM" id="SSF52058">
    <property type="entry name" value="L domain-like"/>
    <property type="match status" value="1"/>
</dbReference>
<dbReference type="PANTHER" id="PTHR46652">
    <property type="entry name" value="LEUCINE-RICH REPEAT AND IQ DOMAIN-CONTAINING PROTEIN 1-RELATED"/>
    <property type="match status" value="1"/>
</dbReference>
<dbReference type="PANTHER" id="PTHR46652:SF3">
    <property type="entry name" value="LEUCINE-RICH REPEAT-CONTAINING PROTEIN 9"/>
    <property type="match status" value="1"/>
</dbReference>
<keyword evidence="2" id="KW-0677">Repeat</keyword>
<dbReference type="AlphaFoldDB" id="A0A3A1VE86"/>
<dbReference type="InterPro" id="IPR050836">
    <property type="entry name" value="SDS22/Internalin_LRR"/>
</dbReference>